<comment type="caution">
    <text evidence="1">The sequence shown here is derived from an EMBL/GenBank/DDBJ whole genome shotgun (WGS) entry which is preliminary data.</text>
</comment>
<reference evidence="1 2" key="1">
    <citation type="submission" date="2023-01" db="EMBL/GenBank/DDBJ databases">
        <title>Analysis of 21 Apiospora genomes using comparative genomics revels a genus with tremendous synthesis potential of carbohydrate active enzymes and secondary metabolites.</title>
        <authorList>
            <person name="Sorensen T."/>
        </authorList>
    </citation>
    <scope>NUCLEOTIDE SEQUENCE [LARGE SCALE GENOMIC DNA]</scope>
    <source>
        <strain evidence="1 2">CBS 135458</strain>
    </source>
</reference>
<organism evidence="1 2">
    <name type="scientific">Apiospora phragmitis</name>
    <dbReference type="NCBI Taxonomy" id="2905665"/>
    <lineage>
        <taxon>Eukaryota</taxon>
        <taxon>Fungi</taxon>
        <taxon>Dikarya</taxon>
        <taxon>Ascomycota</taxon>
        <taxon>Pezizomycotina</taxon>
        <taxon>Sordariomycetes</taxon>
        <taxon>Xylariomycetidae</taxon>
        <taxon>Amphisphaeriales</taxon>
        <taxon>Apiosporaceae</taxon>
        <taxon>Apiospora</taxon>
    </lineage>
</organism>
<sequence length="207" mass="23934">MKDLITKLEPKFETTAESLRLHYLAPQEHDELTTGDLTPKNHYKLPTRDYAEIKECVQGLNPVADVNQLLEALYEIFDQSIPEKPTCPLSIIYITNGSSHYESRKELREEILKTMVRVAGSELFDESSCYRKIGVTFVQFELAKHLRRDSNSHKFSEKYAGMSPSDKISYYQRHFDIVDHFQVNSVKELTDPMLEKIMRGAVDSKLD</sequence>
<name>A0ABR1WTL9_9PEZI</name>
<protein>
    <submittedName>
        <fullName evidence="1">Uncharacterized protein</fullName>
    </submittedName>
</protein>
<gene>
    <name evidence="1" type="ORF">PG994_001448</name>
</gene>
<proteinExistence type="predicted"/>
<dbReference type="RefSeq" id="XP_066720998.1">
    <property type="nucleotide sequence ID" value="XM_066852857.1"/>
</dbReference>
<dbReference type="Proteomes" id="UP001480595">
    <property type="component" value="Unassembled WGS sequence"/>
</dbReference>
<keyword evidence="2" id="KW-1185">Reference proteome</keyword>
<accession>A0ABR1WTL9</accession>
<dbReference type="EMBL" id="JAQQWL010000002">
    <property type="protein sequence ID" value="KAK8086474.1"/>
    <property type="molecule type" value="Genomic_DNA"/>
</dbReference>
<dbReference type="GeneID" id="92085920"/>
<evidence type="ECO:0000313" key="2">
    <source>
        <dbReference type="Proteomes" id="UP001480595"/>
    </source>
</evidence>
<evidence type="ECO:0000313" key="1">
    <source>
        <dbReference type="EMBL" id="KAK8086474.1"/>
    </source>
</evidence>